<evidence type="ECO:0008006" key="3">
    <source>
        <dbReference type="Google" id="ProtNLM"/>
    </source>
</evidence>
<dbReference type="Pfam" id="PF12239">
    <property type="entry name" value="DUF3605"/>
    <property type="match status" value="1"/>
</dbReference>
<dbReference type="AlphaFoldDB" id="A0A8H4VWP8"/>
<name>A0A8H4VWP8_9HELO</name>
<dbReference type="GO" id="GO:0005737">
    <property type="term" value="C:cytoplasm"/>
    <property type="evidence" value="ECO:0007669"/>
    <property type="project" value="TreeGrafter"/>
</dbReference>
<organism evidence="1 2">
    <name type="scientific">Cudoniella acicularis</name>
    <dbReference type="NCBI Taxonomy" id="354080"/>
    <lineage>
        <taxon>Eukaryota</taxon>
        <taxon>Fungi</taxon>
        <taxon>Dikarya</taxon>
        <taxon>Ascomycota</taxon>
        <taxon>Pezizomycotina</taxon>
        <taxon>Leotiomycetes</taxon>
        <taxon>Helotiales</taxon>
        <taxon>Tricladiaceae</taxon>
        <taxon>Cudoniella</taxon>
    </lineage>
</organism>
<dbReference type="PANTHER" id="PTHR35020:SF2">
    <property type="entry name" value="N-ACETYLGLUCOSAMINE-INDUCED PROTEIN 1"/>
    <property type="match status" value="1"/>
</dbReference>
<dbReference type="GO" id="GO:0006044">
    <property type="term" value="P:N-acetylglucosamine metabolic process"/>
    <property type="evidence" value="ECO:0007669"/>
    <property type="project" value="TreeGrafter"/>
</dbReference>
<protein>
    <recommendedName>
        <fullName evidence="3">N-acetylglucosamine-induced protein 1</fullName>
    </recommendedName>
</protein>
<sequence length="203" mass="23080">MKVNPKEEPSFALTGVDEQAISQTDKPSSYITWEELRTIIQTNNLSILKRTPSDLCRYREWAAETKAKHGSLASYLLAHRLPKTWGTPPFSPASTTPIEDPSDYRVLLNDWLYGFSPNVRHMIVWTSTAIPTDSGLGDMTAESRNVVKDFVRRHFVDGLGDSAEEKVVWFKNWGALQSVKGLEHIHVLVRDVDSVIVEKWIRE</sequence>
<dbReference type="OrthoDB" id="498286at2759"/>
<reference evidence="1 2" key="1">
    <citation type="submission" date="2020-03" db="EMBL/GenBank/DDBJ databases">
        <title>Draft Genome Sequence of Cudoniella acicularis.</title>
        <authorList>
            <person name="Buettner E."/>
            <person name="Kellner H."/>
        </authorList>
    </citation>
    <scope>NUCLEOTIDE SEQUENCE [LARGE SCALE GENOMIC DNA]</scope>
    <source>
        <strain evidence="1 2">DSM 108380</strain>
    </source>
</reference>
<evidence type="ECO:0000313" key="1">
    <source>
        <dbReference type="EMBL" id="KAF4625438.1"/>
    </source>
</evidence>
<comment type="caution">
    <text evidence="1">The sequence shown here is derived from an EMBL/GenBank/DDBJ whole genome shotgun (WGS) entry which is preliminary data.</text>
</comment>
<dbReference type="EMBL" id="JAAMPI010001377">
    <property type="protein sequence ID" value="KAF4625438.1"/>
    <property type="molecule type" value="Genomic_DNA"/>
</dbReference>
<keyword evidence="2" id="KW-1185">Reference proteome</keyword>
<dbReference type="InterPro" id="IPR022036">
    <property type="entry name" value="DUF3605"/>
</dbReference>
<dbReference type="PANTHER" id="PTHR35020">
    <property type="entry name" value="N-ACETYLGLUCOSAMINE-INDUCED PROTEIN 1"/>
    <property type="match status" value="1"/>
</dbReference>
<proteinExistence type="predicted"/>
<evidence type="ECO:0000313" key="2">
    <source>
        <dbReference type="Proteomes" id="UP000566819"/>
    </source>
</evidence>
<gene>
    <name evidence="1" type="ORF">G7Y89_g12728</name>
</gene>
<dbReference type="Proteomes" id="UP000566819">
    <property type="component" value="Unassembled WGS sequence"/>
</dbReference>
<accession>A0A8H4VWP8</accession>